<evidence type="ECO:0000256" key="3">
    <source>
        <dbReference type="ARBA" id="ARBA00023002"/>
    </source>
</evidence>
<dbReference type="InterPro" id="IPR047109">
    <property type="entry name" value="CAD-like"/>
</dbReference>
<keyword evidence="2" id="KW-0862">Zinc</keyword>
<dbReference type="Proteomes" id="UP000437068">
    <property type="component" value="Unassembled WGS sequence"/>
</dbReference>
<dbReference type="InterPro" id="IPR036291">
    <property type="entry name" value="NAD(P)-bd_dom_sf"/>
</dbReference>
<keyword evidence="1" id="KW-0479">Metal-binding</keyword>
<reference evidence="7 8" key="1">
    <citation type="submission" date="2018-08" db="EMBL/GenBank/DDBJ databases">
        <title>Genomic investigation of the strawberry pathogen Phytophthora fragariae indicates pathogenicity is determined by transcriptional variation in three key races.</title>
        <authorList>
            <person name="Adams T.M."/>
            <person name="Armitage A.D."/>
            <person name="Sobczyk M.K."/>
            <person name="Bates H.J."/>
            <person name="Dunwell J.M."/>
            <person name="Nellist C.F."/>
            <person name="Harrison R.J."/>
        </authorList>
    </citation>
    <scope>NUCLEOTIDE SEQUENCE [LARGE SCALE GENOMIC DNA]</scope>
    <source>
        <strain evidence="6 8">A4</strain>
        <strain evidence="5 7">NOV-9</strain>
    </source>
</reference>
<gene>
    <name evidence="6" type="ORF">PF001_g25788</name>
    <name evidence="5" type="ORF">PF009_g24141</name>
</gene>
<comment type="caution">
    <text evidence="5">The sequence shown here is derived from an EMBL/GenBank/DDBJ whole genome shotgun (WGS) entry which is preliminary data.</text>
</comment>
<evidence type="ECO:0000313" key="7">
    <source>
        <dbReference type="Proteomes" id="UP000429523"/>
    </source>
</evidence>
<evidence type="ECO:0000256" key="1">
    <source>
        <dbReference type="ARBA" id="ARBA00022723"/>
    </source>
</evidence>
<evidence type="ECO:0000313" key="6">
    <source>
        <dbReference type="EMBL" id="KAE9277174.1"/>
    </source>
</evidence>
<dbReference type="GO" id="GO:0046872">
    <property type="term" value="F:metal ion binding"/>
    <property type="evidence" value="ECO:0007669"/>
    <property type="project" value="UniProtKB-KW"/>
</dbReference>
<accession>A0A6A3DX22</accession>
<dbReference type="AlphaFoldDB" id="A0A6A3DX22"/>
<evidence type="ECO:0000256" key="4">
    <source>
        <dbReference type="SAM" id="MobiDB-lite"/>
    </source>
</evidence>
<evidence type="ECO:0008006" key="9">
    <source>
        <dbReference type="Google" id="ProtNLM"/>
    </source>
</evidence>
<feature type="region of interest" description="Disordered" evidence="4">
    <location>
        <begin position="1"/>
        <end position="20"/>
    </location>
</feature>
<organism evidence="5 7">
    <name type="scientific">Phytophthora fragariae</name>
    <dbReference type="NCBI Taxonomy" id="53985"/>
    <lineage>
        <taxon>Eukaryota</taxon>
        <taxon>Sar</taxon>
        <taxon>Stramenopiles</taxon>
        <taxon>Oomycota</taxon>
        <taxon>Peronosporomycetes</taxon>
        <taxon>Peronosporales</taxon>
        <taxon>Peronosporaceae</taxon>
        <taxon>Phytophthora</taxon>
    </lineage>
</organism>
<dbReference type="EMBL" id="QXGE01003088">
    <property type="protein sequence ID" value="KAE9277174.1"/>
    <property type="molecule type" value="Genomic_DNA"/>
</dbReference>
<feature type="region of interest" description="Disordered" evidence="4">
    <location>
        <begin position="35"/>
        <end position="54"/>
    </location>
</feature>
<protein>
    <recommendedName>
        <fullName evidence="9">Alcohol dehydrogenase-like C-terminal domain-containing protein</fullName>
    </recommendedName>
</protein>
<keyword evidence="3" id="KW-0560">Oxidoreductase</keyword>
<dbReference type="EMBL" id="QXGF01002214">
    <property type="protein sequence ID" value="KAE8925655.1"/>
    <property type="molecule type" value="Genomic_DNA"/>
</dbReference>
<dbReference type="SUPFAM" id="SSF51735">
    <property type="entry name" value="NAD(P)-binding Rossmann-fold domains"/>
    <property type="match status" value="1"/>
</dbReference>
<sequence>MSSSRASSHLCSKSNDDLSLASTCDDRAPRVKLPMDKEFLPLDSPTQDETPDNNPLDVAAPLLCVGAPAFTPFKEVGIKPGDRVGILDIGCMGHLGIQFTKTMGAAVVLVFSSLVNKEQEIRRVGADDFVVYTDAKQAADSANSVDILLITADVNNMPYTLLRPVP</sequence>
<proteinExistence type="predicted"/>
<evidence type="ECO:0000313" key="5">
    <source>
        <dbReference type="EMBL" id="KAE8925655.1"/>
    </source>
</evidence>
<evidence type="ECO:0000256" key="2">
    <source>
        <dbReference type="ARBA" id="ARBA00022833"/>
    </source>
</evidence>
<dbReference type="PANTHER" id="PTHR42683">
    <property type="entry name" value="ALDEHYDE REDUCTASE"/>
    <property type="match status" value="1"/>
</dbReference>
<dbReference type="Proteomes" id="UP000429523">
    <property type="component" value="Unassembled WGS sequence"/>
</dbReference>
<dbReference type="GO" id="GO:0016616">
    <property type="term" value="F:oxidoreductase activity, acting on the CH-OH group of donors, NAD or NADP as acceptor"/>
    <property type="evidence" value="ECO:0007669"/>
    <property type="project" value="InterPro"/>
</dbReference>
<dbReference type="Gene3D" id="3.40.50.720">
    <property type="entry name" value="NAD(P)-binding Rossmann-like Domain"/>
    <property type="match status" value="1"/>
</dbReference>
<dbReference type="Gene3D" id="3.90.180.10">
    <property type="entry name" value="Medium-chain alcohol dehydrogenases, catalytic domain"/>
    <property type="match status" value="1"/>
</dbReference>
<name>A0A6A3DX22_9STRA</name>
<feature type="compositionally biased region" description="Polar residues" evidence="4">
    <location>
        <begin position="1"/>
        <end position="13"/>
    </location>
</feature>
<evidence type="ECO:0000313" key="8">
    <source>
        <dbReference type="Proteomes" id="UP000437068"/>
    </source>
</evidence>